<dbReference type="EMBL" id="JANIGO010000001">
    <property type="protein sequence ID" value="MCQ8895102.1"/>
    <property type="molecule type" value="Genomic_DNA"/>
</dbReference>
<keyword evidence="1" id="KW-0472">Membrane</keyword>
<evidence type="ECO:0008006" key="4">
    <source>
        <dbReference type="Google" id="ProtNLM"/>
    </source>
</evidence>
<evidence type="ECO:0000256" key="1">
    <source>
        <dbReference type="SAM" id="Phobius"/>
    </source>
</evidence>
<proteinExistence type="predicted"/>
<accession>A0ABT1WED1</accession>
<keyword evidence="1" id="KW-0812">Transmembrane</keyword>
<dbReference type="Proteomes" id="UP001204142">
    <property type="component" value="Unassembled WGS sequence"/>
</dbReference>
<evidence type="ECO:0000313" key="2">
    <source>
        <dbReference type="EMBL" id="MCQ8895102.1"/>
    </source>
</evidence>
<gene>
    <name evidence="2" type="ORF">NQT62_01455</name>
</gene>
<dbReference type="RefSeq" id="WP_256762775.1">
    <property type="nucleotide sequence ID" value="NZ_JANIGO010000001.1"/>
</dbReference>
<keyword evidence="3" id="KW-1185">Reference proteome</keyword>
<reference evidence="2 3" key="1">
    <citation type="submission" date="2022-07" db="EMBL/GenBank/DDBJ databases">
        <authorList>
            <person name="Xamxidin M."/>
            <person name="Wu M."/>
        </authorList>
    </citation>
    <scope>NUCLEOTIDE SEQUENCE [LARGE SCALE GENOMIC DNA]</scope>
    <source>
        <strain evidence="2 3">NBRC 111650</strain>
    </source>
</reference>
<sequence length="455" mass="49492">MTEPANASVPNRFDEHMPTLVQAVFVHRLGRFGVALLATSILLALVALFTSHETRHHQVALVQQLQAIQTRLHVELAQWNARLLPDSDSGSSTTADVSPLALKALLQFAQQIKPEAVPTGLGALYLQTLQSLTAQAVETLSRPVSGVNSSEIAQARQEQQVRLETLPKITALEQHIAQADNGLLTMLWVLTGLCAAGATALLLTGWRLKTVHQLNQRIHVLSRALHTQAQSDSKLAGAHSALEGVLAALNQNQQLEHRGTLLQIGQQLEELKQSGHAVLEFAKAFHQLSTQGTQVAKTALTSEQRNSRAESHVDMMQSQLEGLRNDIRTAAQGLRKAGEVSRQLLGRLDGSQLELSLSEPGRSQQLQQLVEQSQLALKEAIEGLVLASQKINMGQIESHKLAEFMAVNQTAWANLLGQIEQYTEAASKDSEQALQLAKRLIQSSQAAKAPPQLLP</sequence>
<keyword evidence="1" id="KW-1133">Transmembrane helix</keyword>
<protein>
    <recommendedName>
        <fullName evidence="4">Methyl-accepting transducer domain-containing protein</fullName>
    </recommendedName>
</protein>
<feature type="transmembrane region" description="Helical" evidence="1">
    <location>
        <begin position="29"/>
        <end position="49"/>
    </location>
</feature>
<feature type="transmembrane region" description="Helical" evidence="1">
    <location>
        <begin position="183"/>
        <end position="206"/>
    </location>
</feature>
<name>A0ABT1WED1_9BURK</name>
<organism evidence="2 3">
    <name type="scientific">Limnobacter humi</name>
    <dbReference type="NCBI Taxonomy" id="1778671"/>
    <lineage>
        <taxon>Bacteria</taxon>
        <taxon>Pseudomonadati</taxon>
        <taxon>Pseudomonadota</taxon>
        <taxon>Betaproteobacteria</taxon>
        <taxon>Burkholderiales</taxon>
        <taxon>Burkholderiaceae</taxon>
        <taxon>Limnobacter</taxon>
    </lineage>
</organism>
<comment type="caution">
    <text evidence="2">The sequence shown here is derived from an EMBL/GenBank/DDBJ whole genome shotgun (WGS) entry which is preliminary data.</text>
</comment>
<evidence type="ECO:0000313" key="3">
    <source>
        <dbReference type="Proteomes" id="UP001204142"/>
    </source>
</evidence>